<name>A0ACD3AUF3_9AGAR</name>
<evidence type="ECO:0000313" key="2">
    <source>
        <dbReference type="Proteomes" id="UP000308600"/>
    </source>
</evidence>
<protein>
    <submittedName>
        <fullName evidence="1">Uncharacterized protein</fullName>
    </submittedName>
</protein>
<dbReference type="Proteomes" id="UP000308600">
    <property type="component" value="Unassembled WGS sequence"/>
</dbReference>
<gene>
    <name evidence="1" type="ORF">BDN72DRAFT_841170</name>
</gene>
<accession>A0ACD3AUF3</accession>
<dbReference type="EMBL" id="ML208340">
    <property type="protein sequence ID" value="TFK68971.1"/>
    <property type="molecule type" value="Genomic_DNA"/>
</dbReference>
<keyword evidence="2" id="KW-1185">Reference proteome</keyword>
<sequence>MRYLHDKSLPLDDAHKLAAILAGASGGSVKDLAILAKSWTTLRDPLSAGIHLLFLHHLNSSEVPTKPKSDITGITDGVEEERAFWSLWALGSMGNPLLKIGLKNDPCGREIIEAWPGIFKWSAYFLITRLQLSDCDANQSTNTTSPQQSSLRGILRDVIAGCWCSMALSDSAKEVMLKTQGAIEIAARLWFFEGDPNADKVTLVSVGAPMGSFLLQLFSDTDDEADLDKIISATGGDLGNLVKTSLTRLKNGYKGHWFESSPGDCIPMLYFIQRLCCSKTKPEVPPTLLDNGIIPVLTKLLIRVASVLNNGSHDTDTRGDFVKFMATAFRVLLSCLENGTGLHWILQATQVGLLTAFVECSPYLNDLNHHDYTNVLSTITDIIPRFLVYCSVIRAVDAAFLRLEKTDRFFSLQKTKAREPFNDLALLTARRFGFVGQLKRMTKSATTCYNPKCHKVDIRDTFRKCSRCRNALYCSKECQVVHWKEFNHKEECQDPTKRRTDPTAEESISIYERDLQYIQTLNICETRYHLPYLKRLAAREHPGTHLLALAVVLDYNTLPTIPRLELQTTWMRDHPSLFKHLGTGESLNECEAIYSTFIIGIVPYAGTCIPMYHVTPVPGGVWAKEIEESTTPEDGPGAAMDIPGFVDGMDREASARRKMYFGF</sequence>
<proteinExistence type="predicted"/>
<evidence type="ECO:0000313" key="1">
    <source>
        <dbReference type="EMBL" id="TFK68971.1"/>
    </source>
</evidence>
<reference evidence="1 2" key="1">
    <citation type="journal article" date="2019" name="Nat. Ecol. Evol.">
        <title>Megaphylogeny resolves global patterns of mushroom evolution.</title>
        <authorList>
            <person name="Varga T."/>
            <person name="Krizsan K."/>
            <person name="Foldi C."/>
            <person name="Dima B."/>
            <person name="Sanchez-Garcia M."/>
            <person name="Sanchez-Ramirez S."/>
            <person name="Szollosi G.J."/>
            <person name="Szarkandi J.G."/>
            <person name="Papp V."/>
            <person name="Albert L."/>
            <person name="Andreopoulos W."/>
            <person name="Angelini C."/>
            <person name="Antonin V."/>
            <person name="Barry K.W."/>
            <person name="Bougher N.L."/>
            <person name="Buchanan P."/>
            <person name="Buyck B."/>
            <person name="Bense V."/>
            <person name="Catcheside P."/>
            <person name="Chovatia M."/>
            <person name="Cooper J."/>
            <person name="Damon W."/>
            <person name="Desjardin D."/>
            <person name="Finy P."/>
            <person name="Geml J."/>
            <person name="Haridas S."/>
            <person name="Hughes K."/>
            <person name="Justo A."/>
            <person name="Karasinski D."/>
            <person name="Kautmanova I."/>
            <person name="Kiss B."/>
            <person name="Kocsube S."/>
            <person name="Kotiranta H."/>
            <person name="LaButti K.M."/>
            <person name="Lechner B.E."/>
            <person name="Liimatainen K."/>
            <person name="Lipzen A."/>
            <person name="Lukacs Z."/>
            <person name="Mihaltcheva S."/>
            <person name="Morgado L.N."/>
            <person name="Niskanen T."/>
            <person name="Noordeloos M.E."/>
            <person name="Ohm R.A."/>
            <person name="Ortiz-Santana B."/>
            <person name="Ovrebo C."/>
            <person name="Racz N."/>
            <person name="Riley R."/>
            <person name="Savchenko A."/>
            <person name="Shiryaev A."/>
            <person name="Soop K."/>
            <person name="Spirin V."/>
            <person name="Szebenyi C."/>
            <person name="Tomsovsky M."/>
            <person name="Tulloss R.E."/>
            <person name="Uehling J."/>
            <person name="Grigoriev I.V."/>
            <person name="Vagvolgyi C."/>
            <person name="Papp T."/>
            <person name="Martin F.M."/>
            <person name="Miettinen O."/>
            <person name="Hibbett D.S."/>
            <person name="Nagy L.G."/>
        </authorList>
    </citation>
    <scope>NUCLEOTIDE SEQUENCE [LARGE SCALE GENOMIC DNA]</scope>
    <source>
        <strain evidence="1 2">NL-1719</strain>
    </source>
</reference>
<organism evidence="1 2">
    <name type="scientific">Pluteus cervinus</name>
    <dbReference type="NCBI Taxonomy" id="181527"/>
    <lineage>
        <taxon>Eukaryota</taxon>
        <taxon>Fungi</taxon>
        <taxon>Dikarya</taxon>
        <taxon>Basidiomycota</taxon>
        <taxon>Agaricomycotina</taxon>
        <taxon>Agaricomycetes</taxon>
        <taxon>Agaricomycetidae</taxon>
        <taxon>Agaricales</taxon>
        <taxon>Pluteineae</taxon>
        <taxon>Pluteaceae</taxon>
        <taxon>Pluteus</taxon>
    </lineage>
</organism>